<evidence type="ECO:0000256" key="1">
    <source>
        <dbReference type="SAM" id="Phobius"/>
    </source>
</evidence>
<reference evidence="2 3" key="1">
    <citation type="submission" date="2020-03" db="EMBL/GenBank/DDBJ databases">
        <title>Isolation of cellulose-producing strains, genome characterization and application of the synthesized cellulose films as an economical and sustainable material for piezoelectric sensor construction.</title>
        <authorList>
            <person name="Mangayil R.K."/>
        </authorList>
    </citation>
    <scope>NUCLEOTIDE SEQUENCE [LARGE SCALE GENOMIC DNA]</scope>
    <source>
        <strain evidence="2 3">ENS 9a1a</strain>
    </source>
</reference>
<dbReference type="AlphaFoldDB" id="A0A858JLV0"/>
<dbReference type="Proteomes" id="UP000502533">
    <property type="component" value="Chromosome"/>
</dbReference>
<keyword evidence="1" id="KW-0472">Membrane</keyword>
<evidence type="ECO:0000313" key="2">
    <source>
        <dbReference type="EMBL" id="QIP36644.1"/>
    </source>
</evidence>
<feature type="transmembrane region" description="Helical" evidence="1">
    <location>
        <begin position="12"/>
        <end position="30"/>
    </location>
</feature>
<keyword evidence="1" id="KW-1133">Transmembrane helix</keyword>
<organism evidence="2 3">
    <name type="scientific">Komagataeibacter rhaeticus</name>
    <dbReference type="NCBI Taxonomy" id="215221"/>
    <lineage>
        <taxon>Bacteria</taxon>
        <taxon>Pseudomonadati</taxon>
        <taxon>Pseudomonadota</taxon>
        <taxon>Alphaproteobacteria</taxon>
        <taxon>Acetobacterales</taxon>
        <taxon>Acetobacteraceae</taxon>
        <taxon>Komagataeibacter</taxon>
    </lineage>
</organism>
<sequence>MDDDQSSDPIATLVIQAPGVVLMVMAEISVDRPQRFMKLSRAHIHGATANEVGFANLKTIAQAVLEGMDLDEIIIEGGIRTTGACPGHIPRPFRFTRQIRPDPDA</sequence>
<dbReference type="RefSeq" id="WP_158551941.1">
    <property type="nucleotide sequence ID" value="NZ_CP050139.1"/>
</dbReference>
<keyword evidence="3" id="KW-1185">Reference proteome</keyword>
<evidence type="ECO:0000313" key="3">
    <source>
        <dbReference type="Proteomes" id="UP000502533"/>
    </source>
</evidence>
<dbReference type="KEGG" id="kre:GWK63_15350"/>
<protein>
    <submittedName>
        <fullName evidence="2">Uncharacterized protein</fullName>
    </submittedName>
</protein>
<keyword evidence="1" id="KW-0812">Transmembrane</keyword>
<dbReference type="EMBL" id="CP050139">
    <property type="protein sequence ID" value="QIP36644.1"/>
    <property type="molecule type" value="Genomic_DNA"/>
</dbReference>
<gene>
    <name evidence="2" type="ORF">GWK63_15350</name>
</gene>
<proteinExistence type="predicted"/>
<name>A0A858JLV0_9PROT</name>
<accession>A0A858JLV0</accession>
<dbReference type="GeneID" id="85023542"/>